<evidence type="ECO:0000256" key="5">
    <source>
        <dbReference type="ARBA" id="ARBA00022692"/>
    </source>
</evidence>
<evidence type="ECO:0000256" key="6">
    <source>
        <dbReference type="ARBA" id="ARBA00022989"/>
    </source>
</evidence>
<feature type="transmembrane region" description="Helical" evidence="8">
    <location>
        <begin position="248"/>
        <end position="266"/>
    </location>
</feature>
<feature type="transmembrane region" description="Helical" evidence="8">
    <location>
        <begin position="99"/>
        <end position="121"/>
    </location>
</feature>
<comment type="similarity">
    <text evidence="3">Belongs to the TPT transporter family. SLC35D subfamily.</text>
</comment>
<feature type="transmembrane region" description="Helical" evidence="8">
    <location>
        <begin position="176"/>
        <end position="199"/>
    </location>
</feature>
<protein>
    <submittedName>
        <fullName evidence="10">TPT-domain-containing protein</fullName>
    </submittedName>
</protein>
<dbReference type="GO" id="GO:0005789">
    <property type="term" value="C:endoplasmic reticulum membrane"/>
    <property type="evidence" value="ECO:0007669"/>
    <property type="project" value="UniProtKB-SubCell"/>
</dbReference>
<comment type="subcellular location">
    <subcellularLocation>
        <location evidence="2">Endoplasmic reticulum membrane</location>
        <topology evidence="2">Multi-pass membrane protein</topology>
    </subcellularLocation>
</comment>
<dbReference type="InterPro" id="IPR050186">
    <property type="entry name" value="TPT_transporter"/>
</dbReference>
<name>A0A6A6HLB7_VIRVR</name>
<evidence type="ECO:0000313" key="11">
    <source>
        <dbReference type="Proteomes" id="UP000800092"/>
    </source>
</evidence>
<feature type="transmembrane region" description="Helical" evidence="8">
    <location>
        <begin position="64"/>
        <end position="87"/>
    </location>
</feature>
<dbReference type="OrthoDB" id="10261634at2759"/>
<evidence type="ECO:0000256" key="1">
    <source>
        <dbReference type="ARBA" id="ARBA00003420"/>
    </source>
</evidence>
<reference evidence="10" key="1">
    <citation type="journal article" date="2020" name="Stud. Mycol.">
        <title>101 Dothideomycetes genomes: a test case for predicting lifestyles and emergence of pathogens.</title>
        <authorList>
            <person name="Haridas S."/>
            <person name="Albert R."/>
            <person name="Binder M."/>
            <person name="Bloem J."/>
            <person name="Labutti K."/>
            <person name="Salamov A."/>
            <person name="Andreopoulos B."/>
            <person name="Baker S."/>
            <person name="Barry K."/>
            <person name="Bills G."/>
            <person name="Bluhm B."/>
            <person name="Cannon C."/>
            <person name="Castanera R."/>
            <person name="Culley D."/>
            <person name="Daum C."/>
            <person name="Ezra D."/>
            <person name="Gonzalez J."/>
            <person name="Henrissat B."/>
            <person name="Kuo A."/>
            <person name="Liang C."/>
            <person name="Lipzen A."/>
            <person name="Lutzoni F."/>
            <person name="Magnuson J."/>
            <person name="Mondo S."/>
            <person name="Nolan M."/>
            <person name="Ohm R."/>
            <person name="Pangilinan J."/>
            <person name="Park H.-J."/>
            <person name="Ramirez L."/>
            <person name="Alfaro M."/>
            <person name="Sun H."/>
            <person name="Tritt A."/>
            <person name="Yoshinaga Y."/>
            <person name="Zwiers L.-H."/>
            <person name="Turgeon B."/>
            <person name="Goodwin S."/>
            <person name="Spatafora J."/>
            <person name="Crous P."/>
            <person name="Grigoriev I."/>
        </authorList>
    </citation>
    <scope>NUCLEOTIDE SEQUENCE</scope>
    <source>
        <strain evidence="10">Tuck. ex Michener</strain>
    </source>
</reference>
<evidence type="ECO:0000256" key="2">
    <source>
        <dbReference type="ARBA" id="ARBA00004477"/>
    </source>
</evidence>
<evidence type="ECO:0000256" key="4">
    <source>
        <dbReference type="ARBA" id="ARBA00011182"/>
    </source>
</evidence>
<feature type="transmembrane region" description="Helical" evidence="8">
    <location>
        <begin position="304"/>
        <end position="323"/>
    </location>
</feature>
<feature type="transmembrane region" description="Helical" evidence="8">
    <location>
        <begin position="152"/>
        <end position="170"/>
    </location>
</feature>
<evidence type="ECO:0000313" key="10">
    <source>
        <dbReference type="EMBL" id="KAF2238916.1"/>
    </source>
</evidence>
<comment type="subunit">
    <text evidence="4">Homooligomer.</text>
</comment>
<feature type="transmembrane region" description="Helical" evidence="8">
    <location>
        <begin position="127"/>
        <end position="145"/>
    </location>
</feature>
<keyword evidence="6 8" id="KW-1133">Transmembrane helix</keyword>
<sequence>MKELLDDRPTDLEAQAAKSDQQPIAAEYLVSARVKLACLAGYFMLNLCLTIYNKAVLGRFPYPWLITTLHTSFGAAGCSVLLARGHFKLTRLTMRSHAILVGFSFLYTINIAISNVSLAMVSVPFHQIARSTCPIATILIYRAVYSRRYSNATYLSLIPIIAGVGMATYGDYYFTTVGLILTFFGVILASIKTVVTNRLMTGELALPPLEILLRMSPLAALQSLMYATASGEVSRIMVSINAGEISSLAWLALAGNGFLAFLLNVSSFQTNKLAGALTISVCSNLKQCLTILLGIVLFDVKVGLWNGLGMLVTLAGAAVYSKVELDAKAAKQNTQTAQEGSS</sequence>
<keyword evidence="11" id="KW-1185">Reference proteome</keyword>
<evidence type="ECO:0000259" key="9">
    <source>
        <dbReference type="Pfam" id="PF03151"/>
    </source>
</evidence>
<comment type="function">
    <text evidence="1">Involved in the import of GDP-mannose from the cytoplasm into the Golgi lumen.</text>
</comment>
<accession>A0A6A6HLB7</accession>
<keyword evidence="7 8" id="KW-0472">Membrane</keyword>
<dbReference type="Pfam" id="PF03151">
    <property type="entry name" value="TPT"/>
    <property type="match status" value="1"/>
</dbReference>
<feature type="transmembrane region" description="Helical" evidence="8">
    <location>
        <begin position="34"/>
        <end position="52"/>
    </location>
</feature>
<feature type="domain" description="Sugar phosphate transporter" evidence="9">
    <location>
        <begin position="38"/>
        <end position="321"/>
    </location>
</feature>
<evidence type="ECO:0000256" key="3">
    <source>
        <dbReference type="ARBA" id="ARBA00010425"/>
    </source>
</evidence>
<keyword evidence="5 8" id="KW-0812">Transmembrane</keyword>
<organism evidence="10 11">
    <name type="scientific">Viridothelium virens</name>
    <name type="common">Speckled blister lichen</name>
    <name type="synonym">Trypethelium virens</name>
    <dbReference type="NCBI Taxonomy" id="1048519"/>
    <lineage>
        <taxon>Eukaryota</taxon>
        <taxon>Fungi</taxon>
        <taxon>Dikarya</taxon>
        <taxon>Ascomycota</taxon>
        <taxon>Pezizomycotina</taxon>
        <taxon>Dothideomycetes</taxon>
        <taxon>Dothideomycetes incertae sedis</taxon>
        <taxon>Trypetheliales</taxon>
        <taxon>Trypetheliaceae</taxon>
        <taxon>Viridothelium</taxon>
    </lineage>
</organism>
<gene>
    <name evidence="10" type="ORF">EV356DRAFT_439536</name>
</gene>
<evidence type="ECO:0000256" key="7">
    <source>
        <dbReference type="ARBA" id="ARBA00023136"/>
    </source>
</evidence>
<dbReference type="Proteomes" id="UP000800092">
    <property type="component" value="Unassembled WGS sequence"/>
</dbReference>
<proteinExistence type="inferred from homology"/>
<dbReference type="EMBL" id="ML991774">
    <property type="protein sequence ID" value="KAF2238916.1"/>
    <property type="molecule type" value="Genomic_DNA"/>
</dbReference>
<dbReference type="AlphaFoldDB" id="A0A6A6HLB7"/>
<dbReference type="InterPro" id="IPR004853">
    <property type="entry name" value="Sugar_P_trans_dom"/>
</dbReference>
<dbReference type="PANTHER" id="PTHR11132">
    <property type="entry name" value="SOLUTE CARRIER FAMILY 35"/>
    <property type="match status" value="1"/>
</dbReference>
<evidence type="ECO:0000256" key="8">
    <source>
        <dbReference type="SAM" id="Phobius"/>
    </source>
</evidence>